<comment type="caution">
    <text evidence="1">The sequence shown here is derived from an EMBL/GenBank/DDBJ whole genome shotgun (WGS) entry which is preliminary data.</text>
</comment>
<accession>A0AAD4XWR3</accession>
<gene>
    <name evidence="1" type="ORF">MKW98_020592</name>
</gene>
<dbReference type="Proteomes" id="UP001202328">
    <property type="component" value="Unassembled WGS sequence"/>
</dbReference>
<evidence type="ECO:0000313" key="1">
    <source>
        <dbReference type="EMBL" id="KAI3957950.1"/>
    </source>
</evidence>
<evidence type="ECO:0000313" key="2">
    <source>
        <dbReference type="Proteomes" id="UP001202328"/>
    </source>
</evidence>
<dbReference type="EMBL" id="JAJJMB010001184">
    <property type="protein sequence ID" value="KAI3957950.1"/>
    <property type="molecule type" value="Genomic_DNA"/>
</dbReference>
<sequence>MDNEVLDCLVSLVLVTLGQLLGSLFADGLAWVGPFAESAKSISKEIVSHSSEELNLIREAVLINMPIPMR</sequence>
<keyword evidence="2" id="KW-1185">Reference proteome</keyword>
<organism evidence="1 2">
    <name type="scientific">Papaver atlanticum</name>
    <dbReference type="NCBI Taxonomy" id="357466"/>
    <lineage>
        <taxon>Eukaryota</taxon>
        <taxon>Viridiplantae</taxon>
        <taxon>Streptophyta</taxon>
        <taxon>Embryophyta</taxon>
        <taxon>Tracheophyta</taxon>
        <taxon>Spermatophyta</taxon>
        <taxon>Magnoliopsida</taxon>
        <taxon>Ranunculales</taxon>
        <taxon>Papaveraceae</taxon>
        <taxon>Papaveroideae</taxon>
        <taxon>Papaver</taxon>
    </lineage>
</organism>
<protein>
    <submittedName>
        <fullName evidence="1">Uncharacterized protein</fullName>
    </submittedName>
</protein>
<dbReference type="AlphaFoldDB" id="A0AAD4XWR3"/>
<name>A0AAD4XWR3_9MAGN</name>
<reference evidence="1" key="1">
    <citation type="submission" date="2022-04" db="EMBL/GenBank/DDBJ databases">
        <title>A functionally conserved STORR gene fusion in Papaver species that diverged 16.8 million years ago.</title>
        <authorList>
            <person name="Catania T."/>
        </authorList>
    </citation>
    <scope>NUCLEOTIDE SEQUENCE</scope>
    <source>
        <strain evidence="1">S-188037</strain>
    </source>
</reference>
<proteinExistence type="predicted"/>